<name>A0A382NQC3_9ZZZZ</name>
<protein>
    <submittedName>
        <fullName evidence="1">Uncharacterized protein</fullName>
    </submittedName>
</protein>
<dbReference type="AlphaFoldDB" id="A0A382NQC3"/>
<organism evidence="1">
    <name type="scientific">marine metagenome</name>
    <dbReference type="NCBI Taxonomy" id="408172"/>
    <lineage>
        <taxon>unclassified sequences</taxon>
        <taxon>metagenomes</taxon>
        <taxon>ecological metagenomes</taxon>
    </lineage>
</organism>
<proteinExistence type="predicted"/>
<reference evidence="1" key="1">
    <citation type="submission" date="2018-05" db="EMBL/GenBank/DDBJ databases">
        <authorList>
            <person name="Lanie J.A."/>
            <person name="Ng W.-L."/>
            <person name="Kazmierczak K.M."/>
            <person name="Andrzejewski T.M."/>
            <person name="Davidsen T.M."/>
            <person name="Wayne K.J."/>
            <person name="Tettelin H."/>
            <person name="Glass J.I."/>
            <person name="Rusch D."/>
            <person name="Podicherti R."/>
            <person name="Tsui H.-C.T."/>
            <person name="Winkler M.E."/>
        </authorList>
    </citation>
    <scope>NUCLEOTIDE SEQUENCE</scope>
</reference>
<sequence length="72" mass="8080">MAKSLVGYPGGTSGAKWRREMEIDFNAQGGQLVFPMMDKHEGRIYIPSYDIIPETWKLYGGFDYAGRGVTAF</sequence>
<dbReference type="EMBL" id="UINC01101612">
    <property type="protein sequence ID" value="SVC62557.1"/>
    <property type="molecule type" value="Genomic_DNA"/>
</dbReference>
<accession>A0A382NQC3</accession>
<evidence type="ECO:0000313" key="1">
    <source>
        <dbReference type="EMBL" id="SVC62557.1"/>
    </source>
</evidence>
<feature type="non-terminal residue" evidence="1">
    <location>
        <position position="72"/>
    </location>
</feature>
<gene>
    <name evidence="1" type="ORF">METZ01_LOCUS315411</name>
</gene>